<evidence type="ECO:0000313" key="4">
    <source>
        <dbReference type="EMBL" id="KTT14605.1"/>
    </source>
</evidence>
<protein>
    <recommendedName>
        <fullName evidence="3">FimV N-terminal domain-containing protein</fullName>
    </recommendedName>
</protein>
<name>A0A147GM87_9BURK</name>
<dbReference type="InterPro" id="IPR038440">
    <property type="entry name" value="FimV_C_sf"/>
</dbReference>
<evidence type="ECO:0000313" key="5">
    <source>
        <dbReference type="Proteomes" id="UP000072741"/>
    </source>
</evidence>
<feature type="compositionally biased region" description="Basic and acidic residues" evidence="1">
    <location>
        <begin position="361"/>
        <end position="371"/>
    </location>
</feature>
<feature type="region of interest" description="Disordered" evidence="1">
    <location>
        <begin position="316"/>
        <end position="492"/>
    </location>
</feature>
<evidence type="ECO:0000256" key="1">
    <source>
        <dbReference type="SAM" id="MobiDB-lite"/>
    </source>
</evidence>
<evidence type="ECO:0000259" key="3">
    <source>
        <dbReference type="Pfam" id="PF25800"/>
    </source>
</evidence>
<dbReference type="OrthoDB" id="5298707at2"/>
<dbReference type="InterPro" id="IPR057840">
    <property type="entry name" value="FimV_N"/>
</dbReference>
<comment type="caution">
    <text evidence="4">The sequence shown here is derived from an EMBL/GenBank/DDBJ whole genome shotgun (WGS) entry which is preliminary data.</text>
</comment>
<feature type="transmembrane region" description="Helical" evidence="2">
    <location>
        <begin position="509"/>
        <end position="528"/>
    </location>
</feature>
<dbReference type="RefSeq" id="WP_082702712.1">
    <property type="nucleotide sequence ID" value="NZ_LDSL01000180.1"/>
</dbReference>
<sequence length="937" mass="94763">MTRLSPPAQAVRCEGAAAAAPRRFRISSLALAVAAACGLWGTQADALTLGRLNVLSSLGEPLRAEVEVTEVTPAEAANLQVRLAPPQAFQRAGMGFSDALNGVRSTVQRRGNGYVVSLTGIRPMNDPFVDILLEANSPSGRLMRDYTALIDPPPVAPSASAPPGTAAGTTSERQVAPLPPQVSAPASAGNRRRPVPAEAPAAVAVPPAPAPAAAPPVSAPPVPAAGAVAVRRGDTAGGIAAASKPADVSLDQMLVAMLRANPSAFAGNNVNRLRAGAVLQMPSAEDARATPPEEARRTIVAQSRDFNSYRQRLAGNAPTMNVGGADRQSSGGLQANVQDRAAAAASPDRLTISRGNAPGQPEERLARERQAQESNTRVAELSRNIEELNRLQGTTGSSSAAPVPAPASPANPAAAAPVPAGTASSAAPAPGAAGTATVPAPAGAAAPAPLAGASSPAGAGTATTPAAPASAAASGAAAPRPAPAPATPPAAAAAADDDGFLASLLAQPLLLGGGAVVLLLLLLALAAARRRRKKQNDAADSMFPESLQKEGYIGGSGGATVDTRDDHGGASSLHYSPSQLDAGDVDPVAEADVYLAYGRDLQAEEILKEALRAAPERTAVQVKLLEIYARRRDARAFELLALELRSLTDGKGADWSRAQELGRGLDPDNPLYDNGLSAGDAPLRPPAGSGAASAAAAGLAGGAALDAALATEESKSQGFLPSVAPLDFDLDLDLPPADAPTTQPPAPAPSPAAAPPGFNPLAAAHKDIGIEPSGFGAATQPPAPPTLPPSLRTASDEPTIPAPLRHEPMRDLSNDFDTAPAELEPHGGPHLPPDDLRTEPATLRAPLSMGGADIFSRDFHASMTGPADTQPMDLQLNIPTGIDAGPGESADSVKLSLARELHALGDPDGARTLLEEIVADSSGAVQEEARRLLDELR</sequence>
<keyword evidence="5" id="KW-1185">Reference proteome</keyword>
<feature type="region of interest" description="Disordered" evidence="1">
    <location>
        <begin position="660"/>
        <end position="692"/>
    </location>
</feature>
<keyword evidence="2" id="KW-1133">Transmembrane helix</keyword>
<evidence type="ECO:0000256" key="2">
    <source>
        <dbReference type="SAM" id="Phobius"/>
    </source>
</evidence>
<dbReference type="Gene3D" id="1.20.58.2200">
    <property type="match status" value="1"/>
</dbReference>
<feature type="compositionally biased region" description="Basic and acidic residues" evidence="1">
    <location>
        <begin position="804"/>
        <end position="813"/>
    </location>
</feature>
<gene>
    <name evidence="4" type="ORF">NS331_22990</name>
</gene>
<dbReference type="AlphaFoldDB" id="A0A147GM87"/>
<dbReference type="EMBL" id="LDSL01000180">
    <property type="protein sequence ID" value="KTT14605.1"/>
    <property type="molecule type" value="Genomic_DNA"/>
</dbReference>
<feature type="domain" description="FimV N-terminal" evidence="3">
    <location>
        <begin position="47"/>
        <end position="153"/>
    </location>
</feature>
<feature type="compositionally biased region" description="Basic and acidic residues" evidence="1">
    <location>
        <begin position="823"/>
        <end position="835"/>
    </location>
</feature>
<feature type="compositionally biased region" description="Low complexity" evidence="1">
    <location>
        <begin position="157"/>
        <end position="171"/>
    </location>
</feature>
<proteinExistence type="predicted"/>
<dbReference type="InterPro" id="IPR020011">
    <property type="entry name" value="FimV_C"/>
</dbReference>
<feature type="region of interest" description="Disordered" evidence="1">
    <location>
        <begin position="153"/>
        <end position="200"/>
    </location>
</feature>
<dbReference type="NCBIfam" id="TIGR03504">
    <property type="entry name" value="FimV_Cterm"/>
    <property type="match status" value="1"/>
</dbReference>
<feature type="region of interest" description="Disordered" evidence="1">
    <location>
        <begin position="730"/>
        <end position="835"/>
    </location>
</feature>
<feature type="compositionally biased region" description="Polar residues" evidence="1">
    <location>
        <begin position="327"/>
        <end position="337"/>
    </location>
</feature>
<organism evidence="4 5">
    <name type="scientific">Pseudacidovorax intermedius</name>
    <dbReference type="NCBI Taxonomy" id="433924"/>
    <lineage>
        <taxon>Bacteria</taxon>
        <taxon>Pseudomonadati</taxon>
        <taxon>Pseudomonadota</taxon>
        <taxon>Betaproteobacteria</taxon>
        <taxon>Burkholderiales</taxon>
        <taxon>Comamonadaceae</taxon>
        <taxon>Pseudacidovorax</taxon>
    </lineage>
</organism>
<dbReference type="Pfam" id="PF25800">
    <property type="entry name" value="FimV_N"/>
    <property type="match status" value="1"/>
</dbReference>
<feature type="region of interest" description="Disordered" evidence="1">
    <location>
        <begin position="556"/>
        <end position="581"/>
    </location>
</feature>
<dbReference type="NCBIfam" id="TIGR03505">
    <property type="entry name" value="FimV_core"/>
    <property type="match status" value="1"/>
</dbReference>
<keyword evidence="2" id="KW-0472">Membrane</keyword>
<reference evidence="4 5" key="1">
    <citation type="journal article" date="2016" name="Front. Microbiol.">
        <title>Genomic Resource of Rice Seed Associated Bacteria.</title>
        <authorList>
            <person name="Midha S."/>
            <person name="Bansal K."/>
            <person name="Sharma S."/>
            <person name="Kumar N."/>
            <person name="Patil P.P."/>
            <person name="Chaudhry V."/>
            <person name="Patil P.B."/>
        </authorList>
    </citation>
    <scope>NUCLEOTIDE SEQUENCE [LARGE SCALE GENOMIC DNA]</scope>
    <source>
        <strain evidence="4 5">NS331</strain>
    </source>
</reference>
<feature type="compositionally biased region" description="Low complexity" evidence="1">
    <location>
        <begin position="410"/>
        <end position="479"/>
    </location>
</feature>
<dbReference type="InterPro" id="IPR020012">
    <property type="entry name" value="LysM_FimV"/>
</dbReference>
<accession>A0A147GM87</accession>
<keyword evidence="2" id="KW-0812">Transmembrane</keyword>
<dbReference type="Proteomes" id="UP000072741">
    <property type="component" value="Unassembled WGS sequence"/>
</dbReference>
<feature type="compositionally biased region" description="Pro residues" evidence="1">
    <location>
        <begin position="742"/>
        <end position="758"/>
    </location>
</feature>